<dbReference type="GeneID" id="80897741"/>
<evidence type="ECO:0000256" key="4">
    <source>
        <dbReference type="PIRSR" id="PIRSR617939-2"/>
    </source>
</evidence>
<accession>A0A9W8UKN1</accession>
<proteinExistence type="predicted"/>
<feature type="active site" description="Proton acceptor" evidence="3">
    <location>
        <position position="235"/>
    </location>
</feature>
<dbReference type="PANTHER" id="PTHR12935:SF0">
    <property type="entry name" value="GAMMA-GLUTAMYLCYCLOTRANSFERASE"/>
    <property type="match status" value="1"/>
</dbReference>
<name>A0A9W8UKN1_AKAMU</name>
<dbReference type="AlphaFoldDB" id="A0A9W8UKN1"/>
<evidence type="ECO:0000256" key="2">
    <source>
        <dbReference type="ARBA" id="ARBA00023239"/>
    </source>
</evidence>
<keyword evidence="5" id="KW-0472">Membrane</keyword>
<dbReference type="RefSeq" id="XP_056054777.1">
    <property type="nucleotide sequence ID" value="XM_056197760.1"/>
</dbReference>
<dbReference type="Proteomes" id="UP001144673">
    <property type="component" value="Chromosome 5"/>
</dbReference>
<dbReference type="Gene3D" id="3.10.490.10">
    <property type="entry name" value="Gamma-glutamyl cyclotransferase-like"/>
    <property type="match status" value="1"/>
</dbReference>
<evidence type="ECO:0000313" key="6">
    <source>
        <dbReference type="EMBL" id="KAJ4154119.1"/>
    </source>
</evidence>
<dbReference type="InterPro" id="IPR017939">
    <property type="entry name" value="G-Glutamylcylcotransferase"/>
</dbReference>
<evidence type="ECO:0000256" key="5">
    <source>
        <dbReference type="SAM" id="Phobius"/>
    </source>
</evidence>
<dbReference type="EMBL" id="JAJHUN010000008">
    <property type="protein sequence ID" value="KAJ4154119.1"/>
    <property type="molecule type" value="Genomic_DNA"/>
</dbReference>
<evidence type="ECO:0000313" key="7">
    <source>
        <dbReference type="Proteomes" id="UP001144673"/>
    </source>
</evidence>
<evidence type="ECO:0000256" key="1">
    <source>
        <dbReference type="ARBA" id="ARBA00012346"/>
    </source>
</evidence>
<sequence>MIVPTAQALCLLDSCTPEARAVGLMLYYSKRLLTGRSIATHVRRARKSAVTNELACEACNRTRLSLSSNHTPISCGITISLLSLGRRGSLAPHTLYETEAAELTNLSVDCQFKCGETTSRRLWNAKDDCTAHGDDPSAPDTVLYLAYGSNMCAQTFLGMRKIKPLSQMNVYVPSLRLTFNLPGVAYMEPCFANVDYRNDRSEKPAGHPDENWDGCLVGVVYEVTKSDWRNIMRTEGGGASYKEIVVPCIPLSSETGVTLPETFMARTLHAPPTPDHKRPGNCGWWDRLTTGPYRPSDDYAQPSLRYIKLLRTGAKEHSLPQVYKDYLESIQPYTPTHTRQKIGKFVFILIFGPLFLFMIRVAALFADESGRTPKVLSAFMTIMSNTMWISYDNFLKPIFGDGERTQVEDDAKAERISYVFGLYQHWDTFEHDRYTRASAEVDFSEAR</sequence>
<keyword evidence="5" id="KW-1133">Transmembrane helix</keyword>
<organism evidence="6 7">
    <name type="scientific">Akanthomyces muscarius</name>
    <name type="common">Entomopathogenic fungus</name>
    <name type="synonym">Lecanicillium muscarium</name>
    <dbReference type="NCBI Taxonomy" id="2231603"/>
    <lineage>
        <taxon>Eukaryota</taxon>
        <taxon>Fungi</taxon>
        <taxon>Dikarya</taxon>
        <taxon>Ascomycota</taxon>
        <taxon>Pezizomycotina</taxon>
        <taxon>Sordariomycetes</taxon>
        <taxon>Hypocreomycetidae</taxon>
        <taxon>Hypocreales</taxon>
        <taxon>Cordycipitaceae</taxon>
        <taxon>Akanthomyces</taxon>
    </lineage>
</organism>
<keyword evidence="7" id="KW-1185">Reference proteome</keyword>
<evidence type="ECO:0000256" key="3">
    <source>
        <dbReference type="PIRSR" id="PIRSR617939-1"/>
    </source>
</evidence>
<reference evidence="6" key="1">
    <citation type="journal article" date="2023" name="Access Microbiol">
        <title>De-novo genome assembly for Akanthomyces muscarius, a biocontrol agent of insect agricultural pests.</title>
        <authorList>
            <person name="Erdos Z."/>
            <person name="Studholme D.J."/>
            <person name="Raymond B."/>
            <person name="Sharma M."/>
        </authorList>
    </citation>
    <scope>NUCLEOTIDE SEQUENCE</scope>
    <source>
        <strain evidence="6">Ve6</strain>
    </source>
</reference>
<feature type="binding site" evidence="4">
    <location>
        <begin position="144"/>
        <end position="149"/>
    </location>
    <ligand>
        <name>substrate</name>
    </ligand>
</feature>
<dbReference type="EC" id="4.3.2.9" evidence="1"/>
<dbReference type="PANTHER" id="PTHR12935">
    <property type="entry name" value="GAMMA-GLUTAMYLCYCLOTRANSFERASE"/>
    <property type="match status" value="1"/>
</dbReference>
<dbReference type="KEGG" id="amus:LMH87_010582"/>
<feature type="binding site" evidence="4">
    <location>
        <position position="306"/>
    </location>
    <ligand>
        <name>substrate</name>
    </ligand>
</feature>
<comment type="caution">
    <text evidence="6">The sequence shown here is derived from an EMBL/GenBank/DDBJ whole genome shotgun (WGS) entry which is preliminary data.</text>
</comment>
<keyword evidence="5" id="KW-0812">Transmembrane</keyword>
<protein>
    <recommendedName>
        <fullName evidence="1">gamma-glutamylcyclotransferase</fullName>
        <ecNumber evidence="1">4.3.2.9</ecNumber>
    </recommendedName>
</protein>
<keyword evidence="2" id="KW-0456">Lyase</keyword>
<gene>
    <name evidence="6" type="ORF">LMH87_010582</name>
</gene>
<dbReference type="GO" id="GO:0003839">
    <property type="term" value="F:gamma-glutamylcyclotransferase activity"/>
    <property type="evidence" value="ECO:0007669"/>
    <property type="project" value="UniProtKB-EC"/>
</dbReference>
<feature type="transmembrane region" description="Helical" evidence="5">
    <location>
        <begin position="345"/>
        <end position="366"/>
    </location>
</feature>